<dbReference type="Pfam" id="PF13604">
    <property type="entry name" value="AAA_30"/>
    <property type="match status" value="1"/>
</dbReference>
<proteinExistence type="predicted"/>
<keyword evidence="4" id="KW-0067">ATP-binding</keyword>
<dbReference type="Proteomes" id="UP001304340">
    <property type="component" value="Chromosome"/>
</dbReference>
<dbReference type="CDD" id="cd17934">
    <property type="entry name" value="DEXXQc_Upf1-like"/>
    <property type="match status" value="1"/>
</dbReference>
<dbReference type="Pfam" id="PF13087">
    <property type="entry name" value="AAA_12"/>
    <property type="match status" value="1"/>
</dbReference>
<dbReference type="SUPFAM" id="SSF52540">
    <property type="entry name" value="P-loop containing nucleoside triphosphate hydrolases"/>
    <property type="match status" value="1"/>
</dbReference>
<dbReference type="Pfam" id="PF13482">
    <property type="entry name" value="RNase_H_2"/>
    <property type="match status" value="1"/>
</dbReference>
<dbReference type="InterPro" id="IPR027417">
    <property type="entry name" value="P-loop_NTPase"/>
</dbReference>
<evidence type="ECO:0000313" key="8">
    <source>
        <dbReference type="EMBL" id="WPF82633.1"/>
    </source>
</evidence>
<name>A0AAF0Z9J0_9MICO</name>
<dbReference type="InterPro" id="IPR012337">
    <property type="entry name" value="RNaseH-like_sf"/>
</dbReference>
<dbReference type="GO" id="GO:0005524">
    <property type="term" value="F:ATP binding"/>
    <property type="evidence" value="ECO:0007669"/>
    <property type="project" value="UniProtKB-KW"/>
</dbReference>
<evidence type="ECO:0000256" key="5">
    <source>
        <dbReference type="SAM" id="MobiDB-lite"/>
    </source>
</evidence>
<feature type="domain" description="YprB ribonuclease H-like" evidence="7">
    <location>
        <begin position="379"/>
        <end position="573"/>
    </location>
</feature>
<dbReference type="InterPro" id="IPR019993">
    <property type="entry name" value="RecB_nuclease_TM0106_put"/>
</dbReference>
<dbReference type="PANTHER" id="PTHR43788:SF8">
    <property type="entry name" value="DNA-BINDING PROTEIN SMUBP-2"/>
    <property type="match status" value="1"/>
</dbReference>
<keyword evidence="2" id="KW-0378">Hydrolase</keyword>
<feature type="domain" description="DNA2/NAM7 helicase-like C-terminal" evidence="6">
    <location>
        <begin position="1046"/>
        <end position="1217"/>
    </location>
</feature>
<dbReference type="NCBIfam" id="TIGR03491">
    <property type="entry name" value="TM0106 family RecB-like putative nuclease"/>
    <property type="match status" value="1"/>
</dbReference>
<evidence type="ECO:0000256" key="4">
    <source>
        <dbReference type="ARBA" id="ARBA00022840"/>
    </source>
</evidence>
<dbReference type="InterPro" id="IPR047187">
    <property type="entry name" value="SF1_C_Upf1"/>
</dbReference>
<keyword evidence="1" id="KW-0547">Nucleotide-binding</keyword>
<dbReference type="Gene3D" id="3.40.50.300">
    <property type="entry name" value="P-loop containing nucleotide triphosphate hydrolases"/>
    <property type="match status" value="2"/>
</dbReference>
<dbReference type="GO" id="GO:0043139">
    <property type="term" value="F:5'-3' DNA helicase activity"/>
    <property type="evidence" value="ECO:0007669"/>
    <property type="project" value="TreeGrafter"/>
</dbReference>
<dbReference type="CDD" id="cd18808">
    <property type="entry name" value="SF1_C_Upf1"/>
    <property type="match status" value="1"/>
</dbReference>
<keyword evidence="3" id="KW-0347">Helicase</keyword>
<dbReference type="EMBL" id="CP138359">
    <property type="protein sequence ID" value="WPF82633.1"/>
    <property type="molecule type" value="Genomic_DNA"/>
</dbReference>
<evidence type="ECO:0000259" key="7">
    <source>
        <dbReference type="Pfam" id="PF13482"/>
    </source>
</evidence>
<protein>
    <submittedName>
        <fullName evidence="8">TM0106 family RecB-like putative nuclease</fullName>
    </submittedName>
</protein>
<evidence type="ECO:0000259" key="6">
    <source>
        <dbReference type="Pfam" id="PF13087"/>
    </source>
</evidence>
<evidence type="ECO:0000256" key="3">
    <source>
        <dbReference type="ARBA" id="ARBA00022806"/>
    </source>
</evidence>
<evidence type="ECO:0000313" key="9">
    <source>
        <dbReference type="Proteomes" id="UP001304340"/>
    </source>
</evidence>
<dbReference type="InterPro" id="IPR050534">
    <property type="entry name" value="Coronavir_polyprotein_1ab"/>
</dbReference>
<dbReference type="AlphaFoldDB" id="A0AAF0Z9J0"/>
<accession>A0AAF0Z9J0</accession>
<evidence type="ECO:0000256" key="2">
    <source>
        <dbReference type="ARBA" id="ARBA00022801"/>
    </source>
</evidence>
<dbReference type="PANTHER" id="PTHR43788">
    <property type="entry name" value="DNA2/NAM7 HELICASE FAMILY MEMBER"/>
    <property type="match status" value="1"/>
</dbReference>
<dbReference type="RefSeq" id="WP_319158174.1">
    <property type="nucleotide sequence ID" value="NZ_CP138359.1"/>
</dbReference>
<organism evidence="8 9">
    <name type="scientific">Sanguibacter biliveldensis</name>
    <dbReference type="NCBI Taxonomy" id="3030830"/>
    <lineage>
        <taxon>Bacteria</taxon>
        <taxon>Bacillati</taxon>
        <taxon>Actinomycetota</taxon>
        <taxon>Actinomycetes</taxon>
        <taxon>Micrococcales</taxon>
        <taxon>Sanguibacteraceae</taxon>
        <taxon>Sanguibacter</taxon>
    </lineage>
</organism>
<reference evidence="9" key="1">
    <citation type="submission" date="2023-11" db="EMBL/GenBank/DDBJ databases">
        <authorList>
            <person name="Helweg L.P."/>
            <person name="Kiel A."/>
            <person name="Hitz F."/>
            <person name="Ruckert-Reed C."/>
            <person name="Busche T."/>
            <person name="Kaltschmidt B."/>
            <person name="Kaltschmidt C."/>
        </authorList>
    </citation>
    <scope>NUCLEOTIDE SEQUENCE [LARGE SCALE GENOMIC DNA]</scope>
    <source>
        <strain evidence="9">4.1</strain>
    </source>
</reference>
<dbReference type="InterPro" id="IPR038720">
    <property type="entry name" value="YprB_RNase_H-like_dom"/>
</dbReference>
<dbReference type="KEGG" id="sbil:SANBI_000244"/>
<gene>
    <name evidence="8" type="ORF">SANBI_000244</name>
</gene>
<dbReference type="GO" id="GO:0016787">
    <property type="term" value="F:hydrolase activity"/>
    <property type="evidence" value="ECO:0007669"/>
    <property type="project" value="UniProtKB-KW"/>
</dbReference>
<feature type="region of interest" description="Disordered" evidence="5">
    <location>
        <begin position="156"/>
        <end position="184"/>
    </location>
</feature>
<sequence>MFLRDEVLISSATDLAVAAECELALLTDMDERLGRSPRTVAPDAMLERTTSLGLEHEDRVLSGYLSRLAAAAAEAAGTEDYAFTSTAVPGFVSFAGQDWSTLDDLRAAHDRTVAALRDGAALVYQGVLFDGRFLGRPDFLVDDAALARATPAAGAESSLLNGEAHGEDGTDEPGSPDSPGVTTSPLVTVVDTKLARHARVTALLQLAAYADQLERAGVPVAPSLRLVHGDGSESEHPLADVLPVYRERRARLERVVDAHLADEGPVVWGDERFSACGRCPACTRHVVAQRDLLLVAGLRTTQRTRLRAAGISTIDAVASSTGPVEGMPDRILADLRDQAAMQVAQDARPPLPDGRSDVRAAVVSPVALEALAVPDPGDVFFDFEGDPLWTSPGSTDWGLEYLFGVVEAPTEAGASPVFRAFWAHDRAQEKQALLDFFAYLRDRRAQFPGMHVYHYAPYEKTALGRLVGRHGVGEEQLDDLLRHGVLVDLYATVRQSVRVSQPSYSLKKLEPLYMGDQLRDADLDNAADSIAQYALACAARDEGRSDEAAATLQLIEGYNRYDCVSTLRLRDWLRTLATEHGVTLRQADDPADLVDLADVEDEPSDPLVDALHAVAGDARDLPAGERGPDDQAVLLLAAALGYHRREDKPFWWAHFDRLTSPPDEWASSRDVLVADEATVLRDWFKEGSQRSLRRELRFVGALATGSALGVGSGVWCIYDAPLPEGLTPPVGGVRQVSGTSTVLSVETDALGRDVVVVEEVLKKGLEPYPEVPMGVGPGSPVPTGLVEGAVREVAEHAVRSLDGGAGRFPAQPALDVLRRLPPQLKADERAEVSADVDGSDLGLPPVGSGKGAYISAITDAVRRLDRSYLAVQGPPGTGKTYVAARVIERLVRSGWHVGVVAPSHAVVEHLLDKVVEAGVPAYRVGKKPQGSGEHTKAWTAIGDKKQGKFLGEHKDHGCVIGGTAWDFANANKIGRRALDLLVVDEAGQFSLANTVAVSVAAENLLLLGDPQQLPQVSQGTHPEPVDGSALGWVADGHDALPADLGYFLERTWRLHPELCAPVSRLSYEGRLHSEEEATTARRLDGVAPGVHVVEVEHRGNAVSSIEEAAVVVEQVQGLLGRTWRDGDHERPLAPEDLLVVAAYNAQRALVETHLRRAGIEGVKVGTVDKFQGQEAAVVLVTMAASSVEEVPRGMGFLLSRNRVNVAVSRGQWAAVIVRSPALTDYVPTTPEALCELGAFIGLCASGGDSSILGLATTPSTL</sequence>
<dbReference type="InterPro" id="IPR041679">
    <property type="entry name" value="DNA2/NAM7-like_C"/>
</dbReference>
<keyword evidence="9" id="KW-1185">Reference proteome</keyword>
<dbReference type="SUPFAM" id="SSF53098">
    <property type="entry name" value="Ribonuclease H-like"/>
    <property type="match status" value="1"/>
</dbReference>
<evidence type="ECO:0000256" key="1">
    <source>
        <dbReference type="ARBA" id="ARBA00022741"/>
    </source>
</evidence>